<keyword evidence="12 18" id="KW-0548">Nucleotidyltransferase</keyword>
<gene>
    <name evidence="20" type="ORF">HNQ41_000183</name>
</gene>
<evidence type="ECO:0000256" key="12">
    <source>
        <dbReference type="ARBA" id="ARBA00022695"/>
    </source>
</evidence>
<dbReference type="EC" id="2.7.7.41" evidence="6 18"/>
<keyword evidence="11 18" id="KW-0812">Transmembrane</keyword>
<evidence type="ECO:0000313" key="20">
    <source>
        <dbReference type="EMBL" id="MBB5172043.1"/>
    </source>
</evidence>
<feature type="transmembrane region" description="Helical" evidence="19">
    <location>
        <begin position="134"/>
        <end position="155"/>
    </location>
</feature>
<keyword evidence="14" id="KW-0443">Lipid metabolism</keyword>
<evidence type="ECO:0000256" key="9">
    <source>
        <dbReference type="ARBA" id="ARBA00022516"/>
    </source>
</evidence>
<feature type="transmembrane region" description="Helical" evidence="19">
    <location>
        <begin position="242"/>
        <end position="262"/>
    </location>
</feature>
<evidence type="ECO:0000256" key="16">
    <source>
        <dbReference type="ARBA" id="ARBA00023209"/>
    </source>
</evidence>
<evidence type="ECO:0000256" key="8">
    <source>
        <dbReference type="ARBA" id="ARBA00022475"/>
    </source>
</evidence>
<evidence type="ECO:0000256" key="14">
    <source>
        <dbReference type="ARBA" id="ARBA00023098"/>
    </source>
</evidence>
<keyword evidence="13 19" id="KW-1133">Transmembrane helix</keyword>
<dbReference type="InterPro" id="IPR000374">
    <property type="entry name" value="PC_trans"/>
</dbReference>
<dbReference type="UniPathway" id="UPA00557">
    <property type="reaction ID" value="UER00614"/>
</dbReference>
<proteinExistence type="inferred from homology"/>
<keyword evidence="10 18" id="KW-0808">Transferase</keyword>
<evidence type="ECO:0000256" key="10">
    <source>
        <dbReference type="ARBA" id="ARBA00022679"/>
    </source>
</evidence>
<dbReference type="Pfam" id="PF01148">
    <property type="entry name" value="CTP_transf_1"/>
    <property type="match status" value="1"/>
</dbReference>
<comment type="pathway">
    <text evidence="4">Lipid metabolism.</text>
</comment>
<feature type="transmembrane region" description="Helical" evidence="19">
    <location>
        <begin position="110"/>
        <end position="128"/>
    </location>
</feature>
<evidence type="ECO:0000256" key="19">
    <source>
        <dbReference type="SAM" id="Phobius"/>
    </source>
</evidence>
<keyword evidence="21" id="KW-1185">Reference proteome</keyword>
<dbReference type="EMBL" id="JACHHB010000001">
    <property type="protein sequence ID" value="MBB5172043.1"/>
    <property type="molecule type" value="Genomic_DNA"/>
</dbReference>
<comment type="subcellular location">
    <subcellularLocation>
        <location evidence="2">Cell membrane</location>
        <topology evidence="2">Multi-pass membrane protein</topology>
    </subcellularLocation>
</comment>
<sequence length="264" mass="28759">MKQRIITGVVAGLAFIIVIAIGGLPFALLSLLLATVAMVEVLKMKGVSVLSLVGGASLLLVWAVFVPTDIIDTFSIAVLDKNVLIFTFVFLLLILTVVTKNRFSIDDAGFVFIMSVYIGIGFSSFMETRFLDQGLALVFFILFIIWATDSGAYFIGKRFGKRKLAPHISPKKTIEGFFGGIAVALVVGMVYTLMISLFESVTYTLLLITVASIVGQLGDLIESALKRHQNVKDSGSILPGHGGILDRFDSLLFVMPIVYLFFMI</sequence>
<dbReference type="PANTHER" id="PTHR46382:SF1">
    <property type="entry name" value="PHOSPHATIDATE CYTIDYLYLTRANSFERASE"/>
    <property type="match status" value="1"/>
</dbReference>
<evidence type="ECO:0000256" key="18">
    <source>
        <dbReference type="RuleBase" id="RU003938"/>
    </source>
</evidence>
<dbReference type="GO" id="GO:0005886">
    <property type="term" value="C:plasma membrane"/>
    <property type="evidence" value="ECO:0007669"/>
    <property type="project" value="UniProtKB-SubCell"/>
</dbReference>
<dbReference type="GO" id="GO:0004605">
    <property type="term" value="F:phosphatidate cytidylyltransferase activity"/>
    <property type="evidence" value="ECO:0007669"/>
    <property type="project" value="UniProtKB-EC"/>
</dbReference>
<dbReference type="RefSeq" id="WP_184662523.1">
    <property type="nucleotide sequence ID" value="NZ_JACHHB010000001.1"/>
</dbReference>
<feature type="transmembrane region" description="Helical" evidence="19">
    <location>
        <begin position="46"/>
        <end position="65"/>
    </location>
</feature>
<comment type="pathway">
    <text evidence="3 18">Phospholipid metabolism; CDP-diacylglycerol biosynthesis; CDP-diacylglycerol from sn-glycerol 3-phosphate: step 3/3.</text>
</comment>
<feature type="transmembrane region" description="Helical" evidence="19">
    <location>
        <begin position="176"/>
        <end position="195"/>
    </location>
</feature>
<comment type="catalytic activity">
    <reaction evidence="1 18">
        <text>a 1,2-diacyl-sn-glycero-3-phosphate + CTP + H(+) = a CDP-1,2-diacyl-sn-glycerol + diphosphate</text>
        <dbReference type="Rhea" id="RHEA:16229"/>
        <dbReference type="ChEBI" id="CHEBI:15378"/>
        <dbReference type="ChEBI" id="CHEBI:33019"/>
        <dbReference type="ChEBI" id="CHEBI:37563"/>
        <dbReference type="ChEBI" id="CHEBI:58332"/>
        <dbReference type="ChEBI" id="CHEBI:58608"/>
        <dbReference type="EC" id="2.7.7.41"/>
    </reaction>
</comment>
<feature type="transmembrane region" description="Helical" evidence="19">
    <location>
        <begin position="6"/>
        <end position="34"/>
    </location>
</feature>
<evidence type="ECO:0000256" key="1">
    <source>
        <dbReference type="ARBA" id="ARBA00001698"/>
    </source>
</evidence>
<dbReference type="PANTHER" id="PTHR46382">
    <property type="entry name" value="PHOSPHATIDATE CYTIDYLYLTRANSFERASE"/>
    <property type="match status" value="1"/>
</dbReference>
<comment type="similarity">
    <text evidence="5 18">Belongs to the CDS family.</text>
</comment>
<evidence type="ECO:0000256" key="3">
    <source>
        <dbReference type="ARBA" id="ARBA00005119"/>
    </source>
</evidence>
<evidence type="ECO:0000256" key="17">
    <source>
        <dbReference type="ARBA" id="ARBA00023264"/>
    </source>
</evidence>
<evidence type="ECO:0000313" key="21">
    <source>
        <dbReference type="Proteomes" id="UP000551878"/>
    </source>
</evidence>
<keyword evidence="9" id="KW-0444">Lipid biosynthesis</keyword>
<dbReference type="GO" id="GO:0016024">
    <property type="term" value="P:CDP-diacylglycerol biosynthetic process"/>
    <property type="evidence" value="ECO:0007669"/>
    <property type="project" value="UniProtKB-UniPathway"/>
</dbReference>
<evidence type="ECO:0000256" key="6">
    <source>
        <dbReference type="ARBA" id="ARBA00012487"/>
    </source>
</evidence>
<dbReference type="Proteomes" id="UP000551878">
    <property type="component" value="Unassembled WGS sequence"/>
</dbReference>
<organism evidence="20 21">
    <name type="scientific">Texcoconibacillus texcoconensis</name>
    <dbReference type="NCBI Taxonomy" id="1095777"/>
    <lineage>
        <taxon>Bacteria</taxon>
        <taxon>Bacillati</taxon>
        <taxon>Bacillota</taxon>
        <taxon>Bacilli</taxon>
        <taxon>Bacillales</taxon>
        <taxon>Bacillaceae</taxon>
        <taxon>Texcoconibacillus</taxon>
    </lineage>
</organism>
<feature type="transmembrane region" description="Helical" evidence="19">
    <location>
        <begin position="77"/>
        <end position="98"/>
    </location>
</feature>
<keyword evidence="17" id="KW-1208">Phospholipid metabolism</keyword>
<reference evidence="20 21" key="1">
    <citation type="submission" date="2020-08" db="EMBL/GenBank/DDBJ databases">
        <title>Genomic Encyclopedia of Type Strains, Phase IV (KMG-IV): sequencing the most valuable type-strain genomes for metagenomic binning, comparative biology and taxonomic classification.</title>
        <authorList>
            <person name="Goeker M."/>
        </authorList>
    </citation>
    <scope>NUCLEOTIDE SEQUENCE [LARGE SCALE GENOMIC DNA]</scope>
    <source>
        <strain evidence="20 21">DSM 24696</strain>
    </source>
</reference>
<keyword evidence="15 19" id="KW-0472">Membrane</keyword>
<evidence type="ECO:0000256" key="13">
    <source>
        <dbReference type="ARBA" id="ARBA00022989"/>
    </source>
</evidence>
<dbReference type="AlphaFoldDB" id="A0A840QKS4"/>
<name>A0A840QKS4_9BACI</name>
<keyword evidence="8" id="KW-1003">Cell membrane</keyword>
<evidence type="ECO:0000256" key="4">
    <source>
        <dbReference type="ARBA" id="ARBA00005189"/>
    </source>
</evidence>
<dbReference type="PROSITE" id="PS01315">
    <property type="entry name" value="CDS"/>
    <property type="match status" value="1"/>
</dbReference>
<evidence type="ECO:0000256" key="7">
    <source>
        <dbReference type="ARBA" id="ARBA00019373"/>
    </source>
</evidence>
<evidence type="ECO:0000256" key="11">
    <source>
        <dbReference type="ARBA" id="ARBA00022692"/>
    </source>
</evidence>
<keyword evidence="16" id="KW-0594">Phospholipid biosynthesis</keyword>
<comment type="caution">
    <text evidence="20">The sequence shown here is derived from an EMBL/GenBank/DDBJ whole genome shotgun (WGS) entry which is preliminary data.</text>
</comment>
<protein>
    <recommendedName>
        <fullName evidence="7 18">Phosphatidate cytidylyltransferase</fullName>
        <ecNumber evidence="6 18">2.7.7.41</ecNumber>
    </recommendedName>
</protein>
<evidence type="ECO:0000256" key="15">
    <source>
        <dbReference type="ARBA" id="ARBA00023136"/>
    </source>
</evidence>
<evidence type="ECO:0000256" key="2">
    <source>
        <dbReference type="ARBA" id="ARBA00004651"/>
    </source>
</evidence>
<accession>A0A840QKS4</accession>
<evidence type="ECO:0000256" key="5">
    <source>
        <dbReference type="ARBA" id="ARBA00010185"/>
    </source>
</evidence>